<sequence length="104" mass="10914">MPNPIIAPYARAAALVDRDGTLVRAKNVTADVQKTDVGVYRVTVGENIDTTSAACQATVAGGSGAIWGAEIHVRTDPSNNDHIVTVFTGRNGAPFDQPFHLAVL</sequence>
<reference evidence="1 2" key="1">
    <citation type="submission" date="2018-12" db="EMBL/GenBank/DDBJ databases">
        <title>The whole draft genome of Streptomyce luteoverticillatus CGMCC 15060.</title>
        <authorList>
            <person name="Feng Z."/>
            <person name="Chen G."/>
            <person name="Zhang J."/>
            <person name="Zhu H."/>
            <person name="Yu X."/>
            <person name="Zhang W."/>
            <person name="Zhang X."/>
        </authorList>
    </citation>
    <scope>NUCLEOTIDE SEQUENCE [LARGE SCALE GENOMIC DNA]</scope>
    <source>
        <strain evidence="1 2">CGMCC 15060</strain>
    </source>
</reference>
<dbReference type="OrthoDB" id="4245202at2"/>
<proteinExistence type="predicted"/>
<keyword evidence="2" id="KW-1185">Reference proteome</keyword>
<gene>
    <name evidence="1" type="ORF">EKH77_26980</name>
</gene>
<dbReference type="Proteomes" id="UP000267900">
    <property type="component" value="Chromosome"/>
</dbReference>
<evidence type="ECO:0000313" key="2">
    <source>
        <dbReference type="Proteomes" id="UP000267900"/>
    </source>
</evidence>
<dbReference type="RefSeq" id="WP_126916871.1">
    <property type="nucleotide sequence ID" value="NZ_CP034587.1"/>
</dbReference>
<dbReference type="AlphaFoldDB" id="A0A3S9PPP0"/>
<accession>A0A3S9PPP0</accession>
<dbReference type="EMBL" id="CP034587">
    <property type="protein sequence ID" value="AZQ74369.1"/>
    <property type="molecule type" value="Genomic_DNA"/>
</dbReference>
<protein>
    <submittedName>
        <fullName evidence="1">Uncharacterized protein</fullName>
    </submittedName>
</protein>
<name>A0A3S9PPP0_STRLT</name>
<evidence type="ECO:0000313" key="1">
    <source>
        <dbReference type="EMBL" id="AZQ74369.1"/>
    </source>
</evidence>
<organism evidence="1 2">
    <name type="scientific">Streptomyces luteoverticillatus</name>
    <name type="common">Streptoverticillium luteoverticillatus</name>
    <dbReference type="NCBI Taxonomy" id="66425"/>
    <lineage>
        <taxon>Bacteria</taxon>
        <taxon>Bacillati</taxon>
        <taxon>Actinomycetota</taxon>
        <taxon>Actinomycetes</taxon>
        <taxon>Kitasatosporales</taxon>
        <taxon>Streptomycetaceae</taxon>
        <taxon>Streptomyces</taxon>
    </lineage>
</organism>